<proteinExistence type="predicted"/>
<protein>
    <submittedName>
        <fullName evidence="1">Uncharacterized protein</fullName>
    </submittedName>
</protein>
<keyword evidence="2" id="KW-1185">Reference proteome</keyword>
<dbReference type="EMBL" id="SGWX01000001">
    <property type="protein sequence ID" value="RZS59965.1"/>
    <property type="molecule type" value="Genomic_DNA"/>
</dbReference>
<dbReference type="AlphaFoldDB" id="A0A4Q7LXY0"/>
<dbReference type="Proteomes" id="UP000293852">
    <property type="component" value="Unassembled WGS sequence"/>
</dbReference>
<accession>A0A4Q7LXY0</accession>
<dbReference type="OrthoDB" id="5458390at2"/>
<name>A0A4Q7LXY0_9MICO</name>
<gene>
    <name evidence="1" type="ORF">EV386_0205</name>
</gene>
<dbReference type="RefSeq" id="WP_130411529.1">
    <property type="nucleotide sequence ID" value="NZ_SGWX01000001.1"/>
</dbReference>
<evidence type="ECO:0000313" key="1">
    <source>
        <dbReference type="EMBL" id="RZS59965.1"/>
    </source>
</evidence>
<reference evidence="1 2" key="1">
    <citation type="submission" date="2019-02" db="EMBL/GenBank/DDBJ databases">
        <title>Sequencing the genomes of 1000 actinobacteria strains.</title>
        <authorList>
            <person name="Klenk H.-P."/>
        </authorList>
    </citation>
    <scope>NUCLEOTIDE SEQUENCE [LARGE SCALE GENOMIC DNA]</scope>
    <source>
        <strain evidence="1 2">DSM 16932</strain>
    </source>
</reference>
<sequence>MRLPLNAAVLQQFALRPEASAAEIVEALAPVYGRDRSLRVAYVEQALLTAMMNGLLEESRVAEDGGGVCAWYRATSTGLDTIRTFIGVPTHA</sequence>
<evidence type="ECO:0000313" key="2">
    <source>
        <dbReference type="Proteomes" id="UP000293852"/>
    </source>
</evidence>
<organism evidence="1 2">
    <name type="scientific">Xylanimonas ulmi</name>
    <dbReference type="NCBI Taxonomy" id="228973"/>
    <lineage>
        <taxon>Bacteria</taxon>
        <taxon>Bacillati</taxon>
        <taxon>Actinomycetota</taxon>
        <taxon>Actinomycetes</taxon>
        <taxon>Micrococcales</taxon>
        <taxon>Promicromonosporaceae</taxon>
        <taxon>Xylanimonas</taxon>
    </lineage>
</organism>
<comment type="caution">
    <text evidence="1">The sequence shown here is derived from an EMBL/GenBank/DDBJ whole genome shotgun (WGS) entry which is preliminary data.</text>
</comment>